<gene>
    <name evidence="1" type="ORF">METZ01_LOCUS11137</name>
</gene>
<evidence type="ECO:0008006" key="2">
    <source>
        <dbReference type="Google" id="ProtNLM"/>
    </source>
</evidence>
<evidence type="ECO:0000313" key="1">
    <source>
        <dbReference type="EMBL" id="SUZ58283.1"/>
    </source>
</evidence>
<name>A0A381NXT5_9ZZZZ</name>
<proteinExistence type="predicted"/>
<reference evidence="1" key="1">
    <citation type="submission" date="2018-05" db="EMBL/GenBank/DDBJ databases">
        <authorList>
            <person name="Lanie J.A."/>
            <person name="Ng W.-L."/>
            <person name="Kazmierczak K.M."/>
            <person name="Andrzejewski T.M."/>
            <person name="Davidsen T.M."/>
            <person name="Wayne K.J."/>
            <person name="Tettelin H."/>
            <person name="Glass J.I."/>
            <person name="Rusch D."/>
            <person name="Podicherti R."/>
            <person name="Tsui H.-C.T."/>
            <person name="Winkler M.E."/>
        </authorList>
    </citation>
    <scope>NUCLEOTIDE SEQUENCE</scope>
</reference>
<sequence length="348" mass="41216">MSLWKKAHEMNGNECDLITLYHNPSQSDAGICLNLPLISTSSWYLKYRHQYYKYYRGGLGDYQEKEGFPPTWEPNSLFEKLFFITRDWIWHYYIDPAINKYNLFDYDIYHFEWGLDLYRDCRFAKKLSIKGKPIICTYHGQDMRTRGVVKGMDKISNLNLTSELDLLNKHPNINYLFLPFETENYKIEKKISSPLRICHSPTNRYYKGSDDIIEICNDLDKDGQIEFVLIEGKTHNEVLDIKKSCDIYIDQIHNRGGWGYGMNSVESLSMGLVCLTELVEEYQNFIPDHPFIMITKESLKKTILELIQNEELLINKKIESREWVKKYHSISSVAKSLYSYYEEKSWIK</sequence>
<dbReference type="EMBL" id="UINC01000610">
    <property type="protein sequence ID" value="SUZ58283.1"/>
    <property type="molecule type" value="Genomic_DNA"/>
</dbReference>
<accession>A0A381NXT5</accession>
<organism evidence="1">
    <name type="scientific">marine metagenome</name>
    <dbReference type="NCBI Taxonomy" id="408172"/>
    <lineage>
        <taxon>unclassified sequences</taxon>
        <taxon>metagenomes</taxon>
        <taxon>ecological metagenomes</taxon>
    </lineage>
</organism>
<dbReference type="AlphaFoldDB" id="A0A381NXT5"/>
<protein>
    <recommendedName>
        <fullName evidence="2">Glycosyltransferase subfamily 4-like N-terminal domain-containing protein</fullName>
    </recommendedName>
</protein>
<dbReference type="Gene3D" id="3.40.50.2000">
    <property type="entry name" value="Glycogen Phosphorylase B"/>
    <property type="match status" value="1"/>
</dbReference>
<dbReference type="SUPFAM" id="SSF53756">
    <property type="entry name" value="UDP-Glycosyltransferase/glycogen phosphorylase"/>
    <property type="match status" value="1"/>
</dbReference>